<dbReference type="PANTHER" id="PTHR11228">
    <property type="entry name" value="RADICAL SAM DOMAIN PROTEIN"/>
    <property type="match status" value="1"/>
</dbReference>
<evidence type="ECO:0000256" key="2">
    <source>
        <dbReference type="ARBA" id="ARBA00022691"/>
    </source>
</evidence>
<dbReference type="InterPro" id="IPR011843">
    <property type="entry name" value="PQQ_synth_PqqE_bac"/>
</dbReference>
<comment type="function">
    <text evidence="8">Catalyzes the cross-linking of a glutamate residue and a tyrosine residue in the PqqA protein as part of the biosynthesis of pyrroloquinoline quinone (PQQ).</text>
</comment>
<evidence type="ECO:0000313" key="11">
    <source>
        <dbReference type="Proteomes" id="UP001595596"/>
    </source>
</evidence>
<dbReference type="SUPFAM" id="SSF102114">
    <property type="entry name" value="Radical SAM enzymes"/>
    <property type="match status" value="1"/>
</dbReference>
<keyword evidence="4 8" id="KW-0884">PQQ biosynthesis</keyword>
<accession>A0ABV7S1E6</accession>
<reference evidence="11" key="1">
    <citation type="journal article" date="2019" name="Int. J. Syst. Evol. Microbiol.">
        <title>The Global Catalogue of Microorganisms (GCM) 10K type strain sequencing project: providing services to taxonomists for standard genome sequencing and annotation.</title>
        <authorList>
            <consortium name="The Broad Institute Genomics Platform"/>
            <consortium name="The Broad Institute Genome Sequencing Center for Infectious Disease"/>
            <person name="Wu L."/>
            <person name="Ma J."/>
        </authorList>
    </citation>
    <scope>NUCLEOTIDE SEQUENCE [LARGE SCALE GENOMIC DNA]</scope>
    <source>
        <strain evidence="11">VKM B-3226</strain>
    </source>
</reference>
<evidence type="ECO:0000256" key="4">
    <source>
        <dbReference type="ARBA" id="ARBA00022905"/>
    </source>
</evidence>
<dbReference type="PROSITE" id="PS51918">
    <property type="entry name" value="RADICAL_SAM"/>
    <property type="match status" value="1"/>
</dbReference>
<dbReference type="InterPro" id="IPR006638">
    <property type="entry name" value="Elp3/MiaA/NifB-like_rSAM"/>
</dbReference>
<feature type="binding site" evidence="8">
    <location>
        <position position="11"/>
    </location>
    <ligand>
        <name>[4Fe-4S] cluster</name>
        <dbReference type="ChEBI" id="CHEBI:49883"/>
        <note>4Fe-4S-S-AdoMet</note>
    </ligand>
</feature>
<proteinExistence type="inferred from homology"/>
<dbReference type="Gene3D" id="3.20.20.70">
    <property type="entry name" value="Aldolase class I"/>
    <property type="match status" value="1"/>
</dbReference>
<evidence type="ECO:0000256" key="1">
    <source>
        <dbReference type="ARBA" id="ARBA00022485"/>
    </source>
</evidence>
<evidence type="ECO:0000256" key="5">
    <source>
        <dbReference type="ARBA" id="ARBA00023002"/>
    </source>
</evidence>
<evidence type="ECO:0000313" key="10">
    <source>
        <dbReference type="EMBL" id="MFC3570557.1"/>
    </source>
</evidence>
<protein>
    <recommendedName>
        <fullName evidence="8">PqqA peptide cyclase</fullName>
        <ecNumber evidence="8">1.21.98.4</ecNumber>
    </recommendedName>
    <alternativeName>
        <fullName evidence="8">Coenzyme PQQ synthesis protein E</fullName>
    </alternativeName>
</protein>
<dbReference type="EMBL" id="JBHRXE010000037">
    <property type="protein sequence ID" value="MFC3570557.1"/>
    <property type="molecule type" value="Genomic_DNA"/>
</dbReference>
<organism evidence="10 11">
    <name type="scientific">Paracoccus simplex</name>
    <dbReference type="NCBI Taxonomy" id="2086346"/>
    <lineage>
        <taxon>Bacteria</taxon>
        <taxon>Pseudomonadati</taxon>
        <taxon>Pseudomonadota</taxon>
        <taxon>Alphaproteobacteria</taxon>
        <taxon>Rhodobacterales</taxon>
        <taxon>Paracoccaceae</taxon>
        <taxon>Paracoccus</taxon>
    </lineage>
</organism>
<dbReference type="NCBIfam" id="TIGR02109">
    <property type="entry name" value="PQQ_syn_pqqE"/>
    <property type="match status" value="1"/>
</dbReference>
<comment type="pathway">
    <text evidence="8">Cofactor biosynthesis; pyrroloquinoline quinone biosynthesis.</text>
</comment>
<keyword evidence="2 8" id="KW-0949">S-adenosyl-L-methionine</keyword>
<dbReference type="RefSeq" id="WP_379031633.1">
    <property type="nucleotide sequence ID" value="NZ_JBHRXE010000037.1"/>
</dbReference>
<dbReference type="NCBIfam" id="TIGR04085">
    <property type="entry name" value="rSAM_more_4Fe4S"/>
    <property type="match status" value="1"/>
</dbReference>
<evidence type="ECO:0000256" key="7">
    <source>
        <dbReference type="ARBA" id="ARBA00023014"/>
    </source>
</evidence>
<dbReference type="InterPro" id="IPR050377">
    <property type="entry name" value="Radical_SAM_PqqE_MftC-like"/>
</dbReference>
<evidence type="ECO:0000256" key="6">
    <source>
        <dbReference type="ARBA" id="ARBA00023004"/>
    </source>
</evidence>
<dbReference type="InterPro" id="IPR058240">
    <property type="entry name" value="rSAM_sf"/>
</dbReference>
<dbReference type="SFLD" id="SFLDG01067">
    <property type="entry name" value="SPASM/twitch_domain_containing"/>
    <property type="match status" value="1"/>
</dbReference>
<dbReference type="SMART" id="SM00729">
    <property type="entry name" value="Elp3"/>
    <property type="match status" value="1"/>
</dbReference>
<evidence type="ECO:0000259" key="9">
    <source>
        <dbReference type="PROSITE" id="PS51918"/>
    </source>
</evidence>
<dbReference type="PIRSF" id="PIRSF037420">
    <property type="entry name" value="PQQ_syn_pqqE"/>
    <property type="match status" value="1"/>
</dbReference>
<feature type="binding site" evidence="8">
    <location>
        <position position="15"/>
    </location>
    <ligand>
        <name>[4Fe-4S] cluster</name>
        <dbReference type="ChEBI" id="CHEBI:49883"/>
        <note>4Fe-4S-S-AdoMet</note>
    </ligand>
</feature>
<keyword evidence="7 8" id="KW-0411">Iron-sulfur</keyword>
<dbReference type="CDD" id="cd01335">
    <property type="entry name" value="Radical_SAM"/>
    <property type="match status" value="1"/>
</dbReference>
<keyword evidence="6 8" id="KW-0408">Iron</keyword>
<dbReference type="InterPro" id="IPR017200">
    <property type="entry name" value="PqqE-like"/>
</dbReference>
<comment type="cofactor">
    <cofactor evidence="8">
        <name>[4Fe-4S] cluster</name>
        <dbReference type="ChEBI" id="CHEBI:49883"/>
    </cofactor>
    <text evidence="8">Binds 1 [4Fe-4S] cluster. The cluster is coordinated with 3 cysteines and an exchangeable S-adenosyl-L-methionine.</text>
</comment>
<dbReference type="SFLD" id="SFLDS00029">
    <property type="entry name" value="Radical_SAM"/>
    <property type="match status" value="1"/>
</dbReference>
<evidence type="ECO:0000256" key="3">
    <source>
        <dbReference type="ARBA" id="ARBA00022723"/>
    </source>
</evidence>
<feature type="binding site" evidence="8">
    <location>
        <position position="18"/>
    </location>
    <ligand>
        <name>[4Fe-4S] cluster</name>
        <dbReference type="ChEBI" id="CHEBI:49883"/>
        <note>4Fe-4S-S-AdoMet</note>
    </ligand>
</feature>
<dbReference type="InterPro" id="IPR007197">
    <property type="entry name" value="rSAM"/>
</dbReference>
<sequence>MAMLAELTHRCPLACPYCSNPVELTRAQAELTAAEWANVFRQAADLGVLQVHLSGGEPASRRDLTEIAVSARDAGLYVNLITSGIGLTEARLRELDGIVDHIQLSLQGIDAAMADWISGYGGSFSRKMQVADWVRAIGFPLTLNAVVHRQNLDRLPEMIDLAERLGCRRIEVATVQFHGWAELNRRPLMPTMAQAARAREVVNAARERLRGRMVIDYVPADHHAAYPKSCMGGWGSTGLNIAPDGTVLPCHAAQTIKELHFDNIREVRLARIWHHGDAFNAFRGTAWMPEPCQSCERRDLDFGGCRCQAMVMAGTARATDPVCSRSPFNARLRAEAEADAASDDTALVYRRMAKEKRI</sequence>
<dbReference type="InterPro" id="IPR023885">
    <property type="entry name" value="4Fe4S-binding_SPASM_dom"/>
</dbReference>
<dbReference type="PANTHER" id="PTHR11228:SF7">
    <property type="entry name" value="PQQA PEPTIDE CYCLASE"/>
    <property type="match status" value="1"/>
</dbReference>
<dbReference type="SFLD" id="SFLDF00280">
    <property type="entry name" value="coenzyme_PQQ_synthesis_protein"/>
    <property type="match status" value="1"/>
</dbReference>
<dbReference type="CDD" id="cd21119">
    <property type="entry name" value="SPASM_PqqE"/>
    <property type="match status" value="1"/>
</dbReference>
<dbReference type="HAMAP" id="MF_00660">
    <property type="entry name" value="PqqE"/>
    <property type="match status" value="1"/>
</dbReference>
<keyword evidence="1 8" id="KW-0004">4Fe-4S</keyword>
<comment type="similarity">
    <text evidence="8">Belongs to the radical SAM superfamily. PqqE family.</text>
</comment>
<keyword evidence="5 8" id="KW-0560">Oxidoreductase</keyword>
<keyword evidence="3 8" id="KW-0479">Metal-binding</keyword>
<feature type="domain" description="Radical SAM core" evidence="9">
    <location>
        <begin position="1"/>
        <end position="212"/>
    </location>
</feature>
<comment type="catalytic activity">
    <reaction evidence="8">
        <text>[PQQ precursor protein] + S-adenosyl-L-methionine = E-Y cross-linked-[PQQ precursor protein] + 5'-deoxyadenosine + L-methionine + H(+)</text>
        <dbReference type="Rhea" id="RHEA:56836"/>
        <dbReference type="Rhea" id="RHEA-COMP:14800"/>
        <dbReference type="Rhea" id="RHEA-COMP:14801"/>
        <dbReference type="ChEBI" id="CHEBI:15378"/>
        <dbReference type="ChEBI" id="CHEBI:17319"/>
        <dbReference type="ChEBI" id="CHEBI:57844"/>
        <dbReference type="ChEBI" id="CHEBI:59789"/>
        <dbReference type="ChEBI" id="CHEBI:141026"/>
        <dbReference type="ChEBI" id="CHEBI:141027"/>
        <dbReference type="EC" id="1.21.98.4"/>
    </reaction>
</comment>
<gene>
    <name evidence="8 10" type="primary">pqqE</name>
    <name evidence="10" type="ORF">ACFOMP_13935</name>
</gene>
<evidence type="ECO:0000256" key="8">
    <source>
        <dbReference type="HAMAP-Rule" id="MF_00660"/>
    </source>
</evidence>
<comment type="caution">
    <text evidence="10">The sequence shown here is derived from an EMBL/GenBank/DDBJ whole genome shotgun (WGS) entry which is preliminary data.</text>
</comment>
<dbReference type="EC" id="1.21.98.4" evidence="8"/>
<dbReference type="Pfam" id="PF13186">
    <property type="entry name" value="SPASM"/>
    <property type="match status" value="1"/>
</dbReference>
<keyword evidence="11" id="KW-1185">Reference proteome</keyword>
<comment type="subunit">
    <text evidence="8">Interacts with PqqD. The interaction is necessary for activity of PqqE.</text>
</comment>
<dbReference type="SFLD" id="SFLDG01386">
    <property type="entry name" value="main_SPASM_domain-containing"/>
    <property type="match status" value="1"/>
</dbReference>
<dbReference type="Pfam" id="PF04055">
    <property type="entry name" value="Radical_SAM"/>
    <property type="match status" value="1"/>
</dbReference>
<dbReference type="InterPro" id="IPR013785">
    <property type="entry name" value="Aldolase_TIM"/>
</dbReference>
<name>A0ABV7S1E6_9RHOB</name>
<dbReference type="Proteomes" id="UP001595596">
    <property type="component" value="Unassembled WGS sequence"/>
</dbReference>